<accession>X1S8F3</accession>
<dbReference type="EMBL" id="BARV01044479">
    <property type="protein sequence ID" value="GAI71710.1"/>
    <property type="molecule type" value="Genomic_DNA"/>
</dbReference>
<protein>
    <submittedName>
        <fullName evidence="1">Uncharacterized protein</fullName>
    </submittedName>
</protein>
<sequence length="33" mass="3942">MEGNNFLTINNNFRFQAISRKRKEVTSFTFSFP</sequence>
<organism evidence="1">
    <name type="scientific">marine sediment metagenome</name>
    <dbReference type="NCBI Taxonomy" id="412755"/>
    <lineage>
        <taxon>unclassified sequences</taxon>
        <taxon>metagenomes</taxon>
        <taxon>ecological metagenomes</taxon>
    </lineage>
</organism>
<evidence type="ECO:0000313" key="1">
    <source>
        <dbReference type="EMBL" id="GAI71710.1"/>
    </source>
</evidence>
<reference evidence="1" key="1">
    <citation type="journal article" date="2014" name="Front. Microbiol.">
        <title>High frequency of phylogenetically diverse reductive dehalogenase-homologous genes in deep subseafloor sedimentary metagenomes.</title>
        <authorList>
            <person name="Kawai M."/>
            <person name="Futagami T."/>
            <person name="Toyoda A."/>
            <person name="Takaki Y."/>
            <person name="Nishi S."/>
            <person name="Hori S."/>
            <person name="Arai W."/>
            <person name="Tsubouchi T."/>
            <person name="Morono Y."/>
            <person name="Uchiyama I."/>
            <person name="Ito T."/>
            <person name="Fujiyama A."/>
            <person name="Inagaki F."/>
            <person name="Takami H."/>
        </authorList>
    </citation>
    <scope>NUCLEOTIDE SEQUENCE</scope>
    <source>
        <strain evidence="1">Expedition CK06-06</strain>
    </source>
</reference>
<feature type="non-terminal residue" evidence="1">
    <location>
        <position position="33"/>
    </location>
</feature>
<comment type="caution">
    <text evidence="1">The sequence shown here is derived from an EMBL/GenBank/DDBJ whole genome shotgun (WGS) entry which is preliminary data.</text>
</comment>
<proteinExistence type="predicted"/>
<name>X1S8F3_9ZZZZ</name>
<dbReference type="AlphaFoldDB" id="X1S8F3"/>
<gene>
    <name evidence="1" type="ORF">S06H3_65802</name>
</gene>